<keyword evidence="3 4" id="KW-0597">Phosphoprotein</keyword>
<dbReference type="Gene3D" id="3.30.565.10">
    <property type="entry name" value="Histidine kinase-like ATPase, C-terminal domain"/>
    <property type="match status" value="1"/>
</dbReference>
<evidence type="ECO:0000256" key="2">
    <source>
        <dbReference type="ARBA" id="ARBA00012438"/>
    </source>
</evidence>
<feature type="compositionally biased region" description="Low complexity" evidence="5">
    <location>
        <begin position="115"/>
        <end position="125"/>
    </location>
</feature>
<dbReference type="SMART" id="SM00388">
    <property type="entry name" value="HisKA"/>
    <property type="match status" value="1"/>
</dbReference>
<dbReference type="Proteomes" id="UP000275663">
    <property type="component" value="Chromosome"/>
</dbReference>
<dbReference type="InterPro" id="IPR005467">
    <property type="entry name" value="His_kinase_dom"/>
</dbReference>
<feature type="domain" description="Response regulatory" evidence="7">
    <location>
        <begin position="1"/>
        <end position="108"/>
    </location>
</feature>
<dbReference type="EMBL" id="CP034464">
    <property type="protein sequence ID" value="AZP14506.1"/>
    <property type="molecule type" value="Genomic_DNA"/>
</dbReference>
<feature type="modified residue" description="4-aspartylphosphate" evidence="4">
    <location>
        <position position="192"/>
    </location>
</feature>
<evidence type="ECO:0000256" key="5">
    <source>
        <dbReference type="SAM" id="MobiDB-lite"/>
    </source>
</evidence>
<sequence>MRRVIVNQLRQLGAEKILTAVDGKAALRILTSQHVDMVLSDWNMPVMSGLELLKTMREDSKLFTLPFIMITAEAERTHIEEAIACGVTSMILKPYSPSQLMVRVEKALAWKPGRAPGAKAATTAPKRLDKKPDDQSVAPQKPTILIVDDTTDNLVLLSGLLKTEYRVRLAQNGAKTVEICTSDDPPDLVLLDIMMPGMDGFEVAKHLREHPTSENIPVIFVTAMTSSDARLKGLDLGAVDFITKPVDPDALKHRVRNFMRYVQLRKNLQAEYDGMVEMAQLKEDVAHITRHDMKGPLAGVLGLLHALIEDDSVGRKQLEQLKLVEETALQVLNMINLSGELFKIETGRFELHAVPVPIADILRRIAEINRTAYAGKDIHISVDTDVPVGDEVPQSLGDAMLCYSLLPNILKSACEAAPDSSKITVKLYDQSPLRIVIENQGAVPADIRSRFFEKYSTSGKSGGTGFGNYSAKLLTEAQNGTITLAVSDENNTTAITLTLPRASSAV</sequence>
<dbReference type="InterPro" id="IPR003594">
    <property type="entry name" value="HATPase_dom"/>
</dbReference>
<dbReference type="PROSITE" id="PS50110">
    <property type="entry name" value="RESPONSE_REGULATORY"/>
    <property type="match status" value="2"/>
</dbReference>
<dbReference type="InterPro" id="IPR036097">
    <property type="entry name" value="HisK_dim/P_sf"/>
</dbReference>
<evidence type="ECO:0000256" key="1">
    <source>
        <dbReference type="ARBA" id="ARBA00000085"/>
    </source>
</evidence>
<evidence type="ECO:0000259" key="6">
    <source>
        <dbReference type="PROSITE" id="PS50109"/>
    </source>
</evidence>
<dbReference type="OrthoDB" id="8874570at2"/>
<evidence type="ECO:0000259" key="7">
    <source>
        <dbReference type="PROSITE" id="PS50110"/>
    </source>
</evidence>
<dbReference type="Gene3D" id="1.10.287.130">
    <property type="match status" value="1"/>
</dbReference>
<keyword evidence="8" id="KW-0808">Transferase</keyword>
<dbReference type="GO" id="GO:0000155">
    <property type="term" value="F:phosphorelay sensor kinase activity"/>
    <property type="evidence" value="ECO:0007669"/>
    <property type="project" value="InterPro"/>
</dbReference>
<name>A0A3Q9BU47_9BURK</name>
<dbReference type="Pfam" id="PF02518">
    <property type="entry name" value="HATPase_c"/>
    <property type="match status" value="1"/>
</dbReference>
<keyword evidence="8" id="KW-0418">Kinase</keyword>
<dbReference type="SUPFAM" id="SSF55874">
    <property type="entry name" value="ATPase domain of HSP90 chaperone/DNA topoisomerase II/histidine kinase"/>
    <property type="match status" value="1"/>
</dbReference>
<dbReference type="InterPro" id="IPR011006">
    <property type="entry name" value="CheY-like_superfamily"/>
</dbReference>
<dbReference type="SMART" id="SM00448">
    <property type="entry name" value="REC"/>
    <property type="match status" value="2"/>
</dbReference>
<dbReference type="InterPro" id="IPR001789">
    <property type="entry name" value="Sig_transdc_resp-reg_receiver"/>
</dbReference>
<dbReference type="Pfam" id="PF00072">
    <property type="entry name" value="Response_reg"/>
    <property type="match status" value="2"/>
</dbReference>
<dbReference type="Gene3D" id="3.40.50.2300">
    <property type="match status" value="2"/>
</dbReference>
<feature type="domain" description="Response regulatory" evidence="7">
    <location>
        <begin position="143"/>
        <end position="259"/>
    </location>
</feature>
<dbReference type="PANTHER" id="PTHR43547:SF2">
    <property type="entry name" value="HYBRID SIGNAL TRANSDUCTION HISTIDINE KINASE C"/>
    <property type="match status" value="1"/>
</dbReference>
<dbReference type="PROSITE" id="PS50109">
    <property type="entry name" value="HIS_KIN"/>
    <property type="match status" value="1"/>
</dbReference>
<keyword evidence="9" id="KW-1185">Reference proteome</keyword>
<dbReference type="SUPFAM" id="SSF52172">
    <property type="entry name" value="CheY-like"/>
    <property type="match status" value="2"/>
</dbReference>
<feature type="region of interest" description="Disordered" evidence="5">
    <location>
        <begin position="115"/>
        <end position="137"/>
    </location>
</feature>
<accession>A0A3Q9BU47</accession>
<comment type="catalytic activity">
    <reaction evidence="1">
        <text>ATP + protein L-histidine = ADP + protein N-phospho-L-histidine.</text>
        <dbReference type="EC" id="2.7.13.3"/>
    </reaction>
</comment>
<dbReference type="InterPro" id="IPR003661">
    <property type="entry name" value="HisK_dim/P_dom"/>
</dbReference>
<dbReference type="KEGG" id="upv:EJN92_09835"/>
<dbReference type="AlphaFoldDB" id="A0A3Q9BU47"/>
<evidence type="ECO:0000256" key="3">
    <source>
        <dbReference type="ARBA" id="ARBA00022553"/>
    </source>
</evidence>
<dbReference type="InterPro" id="IPR036890">
    <property type="entry name" value="HATPase_C_sf"/>
</dbReference>
<reference evidence="8 9" key="1">
    <citation type="journal article" date="2011" name="Int. J. Syst. Evol. Microbiol.">
        <title>Description of Undibacterium oligocarboniphilum sp. nov., isolated from purified water, and Undibacterium pigrum strain CCUG 49012 as the type strain of Undibacterium parvum sp. nov., and emended descriptions of the genus Undibacterium and the species Undibacterium pigrum.</title>
        <authorList>
            <person name="Eder W."/>
            <person name="Wanner G."/>
            <person name="Ludwig W."/>
            <person name="Busse H.J."/>
            <person name="Ziemke-Kageler F."/>
            <person name="Lang E."/>
        </authorList>
    </citation>
    <scope>NUCLEOTIDE SEQUENCE [LARGE SCALE GENOMIC DNA]</scope>
    <source>
        <strain evidence="8 9">DSM 23061</strain>
    </source>
</reference>
<dbReference type="SUPFAM" id="SSF47384">
    <property type="entry name" value="Homodimeric domain of signal transducing histidine kinase"/>
    <property type="match status" value="1"/>
</dbReference>
<organism evidence="8 9">
    <name type="scientific">Undibacterium parvum</name>
    <dbReference type="NCBI Taxonomy" id="401471"/>
    <lineage>
        <taxon>Bacteria</taxon>
        <taxon>Pseudomonadati</taxon>
        <taxon>Pseudomonadota</taxon>
        <taxon>Betaproteobacteria</taxon>
        <taxon>Burkholderiales</taxon>
        <taxon>Oxalobacteraceae</taxon>
        <taxon>Undibacterium</taxon>
    </lineage>
</organism>
<dbReference type="SMART" id="SM00387">
    <property type="entry name" value="HATPase_c"/>
    <property type="match status" value="1"/>
</dbReference>
<feature type="domain" description="Histidine kinase" evidence="6">
    <location>
        <begin position="288"/>
        <end position="503"/>
    </location>
</feature>
<feature type="modified residue" description="4-aspartylphosphate" evidence="4">
    <location>
        <position position="41"/>
    </location>
</feature>
<evidence type="ECO:0000313" key="9">
    <source>
        <dbReference type="Proteomes" id="UP000275663"/>
    </source>
</evidence>
<evidence type="ECO:0000313" key="8">
    <source>
        <dbReference type="EMBL" id="AZP14506.1"/>
    </source>
</evidence>
<proteinExistence type="predicted"/>
<dbReference type="PANTHER" id="PTHR43547">
    <property type="entry name" value="TWO-COMPONENT HISTIDINE KINASE"/>
    <property type="match status" value="1"/>
</dbReference>
<evidence type="ECO:0000256" key="4">
    <source>
        <dbReference type="PROSITE-ProRule" id="PRU00169"/>
    </source>
</evidence>
<dbReference type="EC" id="2.7.13.3" evidence="2"/>
<protein>
    <recommendedName>
        <fullName evidence="2">histidine kinase</fullName>
        <ecNumber evidence="2">2.7.13.3</ecNumber>
    </recommendedName>
</protein>
<dbReference type="CDD" id="cd00082">
    <property type="entry name" value="HisKA"/>
    <property type="match status" value="1"/>
</dbReference>
<gene>
    <name evidence="8" type="ORF">EJN92_09835</name>
</gene>